<feature type="region of interest" description="Disordered" evidence="2">
    <location>
        <begin position="1"/>
        <end position="95"/>
    </location>
</feature>
<evidence type="ECO:0000256" key="2">
    <source>
        <dbReference type="SAM" id="MobiDB-lite"/>
    </source>
</evidence>
<name>A0ABP0I5K0_9DINO</name>
<organism evidence="3 4">
    <name type="scientific">Durusdinium trenchii</name>
    <dbReference type="NCBI Taxonomy" id="1381693"/>
    <lineage>
        <taxon>Eukaryota</taxon>
        <taxon>Sar</taxon>
        <taxon>Alveolata</taxon>
        <taxon>Dinophyceae</taxon>
        <taxon>Suessiales</taxon>
        <taxon>Symbiodiniaceae</taxon>
        <taxon>Durusdinium</taxon>
    </lineage>
</organism>
<feature type="coiled-coil region" evidence="1">
    <location>
        <begin position="330"/>
        <end position="357"/>
    </location>
</feature>
<proteinExistence type="predicted"/>
<evidence type="ECO:0000313" key="3">
    <source>
        <dbReference type="EMBL" id="CAK8997857.1"/>
    </source>
</evidence>
<keyword evidence="1" id="KW-0175">Coiled coil</keyword>
<evidence type="ECO:0000256" key="1">
    <source>
        <dbReference type="SAM" id="Coils"/>
    </source>
</evidence>
<evidence type="ECO:0000313" key="4">
    <source>
        <dbReference type="Proteomes" id="UP001642484"/>
    </source>
</evidence>
<dbReference type="EMBL" id="CAXAMN010002114">
    <property type="protein sequence ID" value="CAK8997857.1"/>
    <property type="molecule type" value="Genomic_DNA"/>
</dbReference>
<feature type="compositionally biased region" description="Basic and acidic residues" evidence="2">
    <location>
        <begin position="139"/>
        <end position="150"/>
    </location>
</feature>
<dbReference type="Proteomes" id="UP001642484">
    <property type="component" value="Unassembled WGS sequence"/>
</dbReference>
<feature type="region of interest" description="Disordered" evidence="2">
    <location>
        <begin position="108"/>
        <end position="163"/>
    </location>
</feature>
<accession>A0ABP0I5K0</accession>
<feature type="region of interest" description="Disordered" evidence="2">
    <location>
        <begin position="803"/>
        <end position="850"/>
    </location>
</feature>
<reference evidence="3 4" key="1">
    <citation type="submission" date="2024-02" db="EMBL/GenBank/DDBJ databases">
        <authorList>
            <person name="Chen Y."/>
            <person name="Shah S."/>
            <person name="Dougan E. K."/>
            <person name="Thang M."/>
            <person name="Chan C."/>
        </authorList>
    </citation>
    <scope>NUCLEOTIDE SEQUENCE [LARGE SCALE GENOMIC DNA]</scope>
</reference>
<protein>
    <submittedName>
        <fullName evidence="3">Uncharacterized protein</fullName>
    </submittedName>
</protein>
<keyword evidence="4" id="KW-1185">Reference proteome</keyword>
<feature type="coiled-coil region" evidence="1">
    <location>
        <begin position="487"/>
        <end position="539"/>
    </location>
</feature>
<sequence length="850" mass="95956">MSSQDEDPLAKGATNSGPKQDPSAAERNKLRKQSLMKSLESLEASPDGSPLLAPLAEKNEEGEDDVIGDLPFRRAMSPQVEDLGNQLTREAASHDLLSTSMPLDFLQRQASPEDRSSEPFGSRSSSKESESHFSVSSRPTDRGRSKELLKKGSTAAGSGTTVRRLDREELERLGQEIKDIRSTYEDKFVEKMDYLSLLSRMARVEESLEEQLGQGGTVTSMLGNLTKESRMHMADSHKLRRELEEISKATVENTSRIRDESHRVENAASHAFRTAKHLEQVSKDFSVTKEAMLHPVLTEVFREDVSRMAKAVQVLANEFSMFEQENLESDQQKAEQIRSASDAIKELQEQIGRHEIKGSTMEGGLEHIKQEVDLCAKQVGLKKLERTIMDMQEESARLREVVHEKFFQIQDQERREVMAAFAARWDPYNKTRLLRKTLDGWVEFLRRQNKSREALARVKQVYAKTHVTARLRSWWYLMQRDHTDGQFKRLSENLETQEAKLEGARGALLRHEKATSEQARNLQYRVLAVEKGLEAAEREKATKQEVTESLGEIDRRLTEELSLNPIREDIVHIKDLIQKLQDDKMDAVDAEADRDKVHGFCSEFRTWLQRHDESIKRKAEISENDTKADARTIEQVLVLLAKQADQLATVVAHDFDQLRKALTRFLEISPDFRKASLAIGFEPHEQCVACRALPRKCANDGATGSDGVVYKLSMDTSISTIEETQKMLAEKLRYPLSLASNAFGCARPLNNRAEDTDTVSDQQLPLLRQIVLAESGWLAGKESLPDRIAFSRKLVHTEAPSLQDVPIPVATPRSKRRPPSAQDAGRDRPQSVRSYFPAVGGPGGSAQKAR</sequence>
<gene>
    <name evidence="3" type="ORF">CCMP2556_LOCUS5023</name>
</gene>
<comment type="caution">
    <text evidence="3">The sequence shown here is derived from an EMBL/GenBank/DDBJ whole genome shotgun (WGS) entry which is preliminary data.</text>
</comment>